<dbReference type="EMBL" id="QZAA01000179">
    <property type="protein sequence ID" value="RQD74982.1"/>
    <property type="molecule type" value="Genomic_DNA"/>
</dbReference>
<evidence type="ECO:0000313" key="5">
    <source>
        <dbReference type="Proteomes" id="UP000285138"/>
    </source>
</evidence>
<dbReference type="PANTHER" id="PTHR43475">
    <property type="entry name" value="METHYLTHIORIBOSE-1-PHOSPHATE ISOMERASE"/>
    <property type="match status" value="1"/>
</dbReference>
<dbReference type="GO" id="GO:0046523">
    <property type="term" value="F:S-methyl-5-thioribose-1-phosphate isomerase activity"/>
    <property type="evidence" value="ECO:0007669"/>
    <property type="project" value="UniProtKB-EC"/>
</dbReference>
<accession>A0A424YD09</accession>
<dbReference type="InterPro" id="IPR011559">
    <property type="entry name" value="Initiation_fac_2B_a/b/d"/>
</dbReference>
<dbReference type="SUPFAM" id="SSF100950">
    <property type="entry name" value="NagB/RpiA/CoA transferase-like"/>
    <property type="match status" value="1"/>
</dbReference>
<proteinExistence type="inferred from homology"/>
<gene>
    <name evidence="4" type="primary">mtnA</name>
    <name evidence="4" type="ORF">D5R97_07045</name>
</gene>
<dbReference type="Gene3D" id="3.40.50.10470">
    <property type="entry name" value="Translation initiation factor eif-2b, domain 2"/>
    <property type="match status" value="1"/>
</dbReference>
<dbReference type="InterPro" id="IPR042529">
    <property type="entry name" value="IF_2B-like_C"/>
</dbReference>
<sequence>SREELETDIKKKAEKFLNTRPTAVNLQWALNRMMKKFEESLGEDSPGIFNVLEEEARRIFEEDIQVNKKIGKWGASLIAKGDKILTHCNAGALATAGYGTALGVIRKAHSLGKEIEVFVDETRPVLQGARLTAWELKEEKIPFTLVTDNMAGFLMQKNMLNMVLVGADRITSRGDTANKIGTYALAVMAEYHQVPFYVAAPSYTFDMELERGEDIPIEEREGEEITYILDQRIAPEGVKVFNPSFDVTPHHLIKGIITEKGIIKNPDGDKISSLLKERK</sequence>
<dbReference type="GO" id="GO:0019509">
    <property type="term" value="P:L-methionine salvage from methylthioadenosine"/>
    <property type="evidence" value="ECO:0007669"/>
    <property type="project" value="TreeGrafter"/>
</dbReference>
<comment type="caution">
    <text evidence="4">The sequence shown here is derived from an EMBL/GenBank/DDBJ whole genome shotgun (WGS) entry which is preliminary data.</text>
</comment>
<organism evidence="4 5">
    <name type="scientific">Candidatus Syntrophonatronum acetioxidans</name>
    <dbReference type="NCBI Taxonomy" id="1795816"/>
    <lineage>
        <taxon>Bacteria</taxon>
        <taxon>Bacillati</taxon>
        <taxon>Bacillota</taxon>
        <taxon>Clostridia</taxon>
        <taxon>Eubacteriales</taxon>
        <taxon>Syntrophomonadaceae</taxon>
        <taxon>Candidatus Syntrophonatronum</taxon>
    </lineage>
</organism>
<dbReference type="Pfam" id="PF01008">
    <property type="entry name" value="IF-2B"/>
    <property type="match status" value="1"/>
</dbReference>
<keyword evidence="2 4" id="KW-0413">Isomerase</keyword>
<name>A0A424YD09_9FIRM</name>
<dbReference type="InterPro" id="IPR000649">
    <property type="entry name" value="IF-2B-related"/>
</dbReference>
<evidence type="ECO:0000313" key="4">
    <source>
        <dbReference type="EMBL" id="RQD74982.1"/>
    </source>
</evidence>
<reference evidence="4 5" key="1">
    <citation type="submission" date="2018-08" db="EMBL/GenBank/DDBJ databases">
        <title>The metabolism and importance of syntrophic acetate oxidation coupled to methane or sulfide production in haloalkaline environments.</title>
        <authorList>
            <person name="Timmers P.H.A."/>
            <person name="Vavourakis C.D."/>
            <person name="Sorokin D.Y."/>
            <person name="Sinninghe Damste J.S."/>
            <person name="Muyzer G."/>
            <person name="Stams A.J.M."/>
            <person name="Plugge C.M."/>
        </authorList>
    </citation>
    <scope>NUCLEOTIDE SEQUENCE [LARGE SCALE GENOMIC DNA]</scope>
    <source>
        <strain evidence="4">MSAO_Bac1</strain>
    </source>
</reference>
<dbReference type="EC" id="5.3.1.23" evidence="4"/>
<evidence type="ECO:0000256" key="1">
    <source>
        <dbReference type="ARBA" id="ARBA00009117"/>
    </source>
</evidence>
<comment type="similarity">
    <text evidence="1">Belongs to the eIF-2B alpha/beta/delta subunits family. MtnA subfamily.</text>
</comment>
<dbReference type="Proteomes" id="UP000285138">
    <property type="component" value="Unassembled WGS sequence"/>
</dbReference>
<dbReference type="Gene3D" id="1.20.120.420">
    <property type="entry name" value="translation initiation factor eif-2b, domain 1"/>
    <property type="match status" value="1"/>
</dbReference>
<dbReference type="NCBIfam" id="TIGR00524">
    <property type="entry name" value="eIF-2B_rel"/>
    <property type="match status" value="1"/>
</dbReference>
<evidence type="ECO:0000256" key="2">
    <source>
        <dbReference type="ARBA" id="ARBA00023235"/>
    </source>
</evidence>
<dbReference type="NCBIfam" id="NF004326">
    <property type="entry name" value="PRK05720.1"/>
    <property type="match status" value="1"/>
</dbReference>
<dbReference type="NCBIfam" id="TIGR00512">
    <property type="entry name" value="salvage_mtnA"/>
    <property type="match status" value="1"/>
</dbReference>
<protein>
    <submittedName>
        <fullName evidence="4">S-methyl-5-thioribose-1-phosphate isomerase</fullName>
        <ecNumber evidence="4">5.3.1.23</ecNumber>
    </submittedName>
</protein>
<dbReference type="InterPro" id="IPR027363">
    <property type="entry name" value="M1Pi_N"/>
</dbReference>
<dbReference type="AlphaFoldDB" id="A0A424YD09"/>
<evidence type="ECO:0000256" key="3">
    <source>
        <dbReference type="ARBA" id="ARBA00052401"/>
    </source>
</evidence>
<dbReference type="PANTHER" id="PTHR43475:SF1">
    <property type="entry name" value="METHYLTHIORIBOSE-1-PHOSPHATE ISOMERASE"/>
    <property type="match status" value="1"/>
</dbReference>
<comment type="catalytic activity">
    <reaction evidence="3">
        <text>5-(methylsulfanyl)-alpha-D-ribose 1-phosphate = 5-(methylsulfanyl)-D-ribulose 1-phosphate</text>
        <dbReference type="Rhea" id="RHEA:19989"/>
        <dbReference type="ChEBI" id="CHEBI:58533"/>
        <dbReference type="ChEBI" id="CHEBI:58548"/>
        <dbReference type="EC" id="5.3.1.23"/>
    </reaction>
</comment>
<dbReference type="InterPro" id="IPR037171">
    <property type="entry name" value="NagB/RpiA_transferase-like"/>
</dbReference>
<dbReference type="InterPro" id="IPR005251">
    <property type="entry name" value="IF-M1Pi"/>
</dbReference>
<dbReference type="FunFam" id="3.40.50.10470:FF:000006">
    <property type="entry name" value="Methylthioribose-1-phosphate isomerase"/>
    <property type="match status" value="1"/>
</dbReference>
<feature type="non-terminal residue" evidence="4">
    <location>
        <position position="1"/>
    </location>
</feature>